<proteinExistence type="predicted"/>
<dbReference type="InterPro" id="IPR005105">
    <property type="entry name" value="GlnD_Uridyltrans_N"/>
</dbReference>
<dbReference type="InterPro" id="IPR043519">
    <property type="entry name" value="NT_sf"/>
</dbReference>
<dbReference type="Proteomes" id="UP000216442">
    <property type="component" value="Unassembled WGS sequence"/>
</dbReference>
<evidence type="ECO:0000313" key="2">
    <source>
        <dbReference type="EMBL" id="PAQ04480.1"/>
    </source>
</evidence>
<evidence type="ECO:0000313" key="3">
    <source>
        <dbReference type="Proteomes" id="UP000216442"/>
    </source>
</evidence>
<comment type="caution">
    <text evidence="2">The sequence shown here is derived from an EMBL/GenBank/DDBJ whole genome shotgun (WGS) entry which is preliminary data.</text>
</comment>
<dbReference type="EMBL" id="NPKJ01000077">
    <property type="protein sequence ID" value="PAQ04480.1"/>
    <property type="molecule type" value="Genomic_DNA"/>
</dbReference>
<dbReference type="CDD" id="cd05403">
    <property type="entry name" value="NT_KNTase_like"/>
    <property type="match status" value="1"/>
</dbReference>
<reference evidence="2 3" key="1">
    <citation type="submission" date="2017-08" db="EMBL/GenBank/DDBJ databases">
        <title>Mesorhizobium wenxinae sp. nov., a novel rhizobial species isolated from root nodules of chickpea (Cicer arietinum L.).</title>
        <authorList>
            <person name="Zhang J."/>
        </authorList>
    </citation>
    <scope>NUCLEOTIDE SEQUENCE [LARGE SCALE GENOMIC DNA]</scope>
    <source>
        <strain evidence="2 3">SDW018</strain>
    </source>
</reference>
<dbReference type="AlphaFoldDB" id="A0A271LB16"/>
<feature type="domain" description="Protein-PII uridylyltransferase N-terminal" evidence="1">
    <location>
        <begin position="28"/>
        <end position="93"/>
    </location>
</feature>
<accession>A0A271LB16</accession>
<dbReference type="OrthoDB" id="272882at2"/>
<sequence>MRDSALGKLRNGDATRWTNIAAAELRSAEKLQELANMIGDLLPTDEGSFVVFGSMARREFTLDSDLDWTILIDGRADSLHLQLVHQLRKRLEEAKFKVPGPTEVFGGLIFSHDLVHAVGGDEDTNKNMTRRLLLLLESAAVDAPGSREVRSRIVNAILSRYVQEDASFIGSNTRADRIPRFLLNDVVRFWRTMAVDYANKISCQGR</sequence>
<gene>
    <name evidence="2" type="ORF">CIT26_35300</name>
</gene>
<evidence type="ECO:0000259" key="1">
    <source>
        <dbReference type="Pfam" id="PF03445"/>
    </source>
</evidence>
<organism evidence="2 3">
    <name type="scientific">Mesorhizobium temperatum</name>
    <dbReference type="NCBI Taxonomy" id="241416"/>
    <lineage>
        <taxon>Bacteria</taxon>
        <taxon>Pseudomonadati</taxon>
        <taxon>Pseudomonadota</taxon>
        <taxon>Alphaproteobacteria</taxon>
        <taxon>Hyphomicrobiales</taxon>
        <taxon>Phyllobacteriaceae</taxon>
        <taxon>Mesorhizobium</taxon>
    </lineage>
</organism>
<dbReference type="SUPFAM" id="SSF81301">
    <property type="entry name" value="Nucleotidyltransferase"/>
    <property type="match status" value="1"/>
</dbReference>
<dbReference type="RefSeq" id="WP_095496901.1">
    <property type="nucleotide sequence ID" value="NZ_NPKJ01000077.1"/>
</dbReference>
<keyword evidence="3" id="KW-1185">Reference proteome</keyword>
<dbReference type="GO" id="GO:0008773">
    <property type="term" value="F:[protein-PII] uridylyltransferase activity"/>
    <property type="evidence" value="ECO:0007669"/>
    <property type="project" value="InterPro"/>
</dbReference>
<dbReference type="Gene3D" id="3.30.460.10">
    <property type="entry name" value="Beta Polymerase, domain 2"/>
    <property type="match status" value="1"/>
</dbReference>
<protein>
    <recommendedName>
        <fullName evidence="1">Protein-PII uridylyltransferase N-terminal domain-containing protein</fullName>
    </recommendedName>
</protein>
<name>A0A271LB16_9HYPH</name>
<dbReference type="Pfam" id="PF03445">
    <property type="entry name" value="DUF294"/>
    <property type="match status" value="1"/>
</dbReference>